<protein>
    <submittedName>
        <fullName evidence="2">Uncharacterized protein</fullName>
    </submittedName>
</protein>
<accession>A0AC35G270</accession>
<evidence type="ECO:0000313" key="2">
    <source>
        <dbReference type="WBParaSite" id="PS1159_v2.g23305.t1"/>
    </source>
</evidence>
<dbReference type="Proteomes" id="UP000887580">
    <property type="component" value="Unplaced"/>
</dbReference>
<dbReference type="WBParaSite" id="PS1159_v2.g23305.t1">
    <property type="protein sequence ID" value="PS1159_v2.g23305.t1"/>
    <property type="gene ID" value="PS1159_v2.g23305"/>
</dbReference>
<proteinExistence type="predicted"/>
<evidence type="ECO:0000313" key="1">
    <source>
        <dbReference type="Proteomes" id="UP000887580"/>
    </source>
</evidence>
<name>A0AC35G270_9BILA</name>
<reference evidence="2" key="1">
    <citation type="submission" date="2022-11" db="UniProtKB">
        <authorList>
            <consortium name="WormBaseParasite"/>
        </authorList>
    </citation>
    <scope>IDENTIFICATION</scope>
</reference>
<sequence length="410" mass="46919">MFQKVDDDERETELQCNCCASCGRQDTTKFEQKMVMDALLILAEEVEKDGSICHYKNKGYFARPSGTWAANVQTKLCDTCMVEFKDDRKVAAPPALKTISTLDLNLSDSESVDEEERDLSSCPLCYPSKTILPLPPLQSSIRQQQRFYREIKIPYNPPSKSWLRKTCKRLKLPLCCYVFKNAISSNNITHCEPTLTASVWGDGHSGYQSLSYLITGRLFNYHLFRILISDTILQNSDKNFENLDGFKNAKRKTEMKKNADYFVNSVEEWMSEIDLAAAAYLLQCNIALWERNGYWSLYNSLTFEKGFSIQHDAIVDQPTILLNNSFCEHNFFNPVINVGQRAERIEDRDVVMEEQQNLDIAEDMDIVENTNDVAELTKNMRELSLLFTEHPGNTDTLDLSSLSIDVGTFL</sequence>
<organism evidence="1 2">
    <name type="scientific">Panagrolaimus sp. PS1159</name>
    <dbReference type="NCBI Taxonomy" id="55785"/>
    <lineage>
        <taxon>Eukaryota</taxon>
        <taxon>Metazoa</taxon>
        <taxon>Ecdysozoa</taxon>
        <taxon>Nematoda</taxon>
        <taxon>Chromadorea</taxon>
        <taxon>Rhabditida</taxon>
        <taxon>Tylenchina</taxon>
        <taxon>Panagrolaimomorpha</taxon>
        <taxon>Panagrolaimoidea</taxon>
        <taxon>Panagrolaimidae</taxon>
        <taxon>Panagrolaimus</taxon>
    </lineage>
</organism>